<dbReference type="AlphaFoldDB" id="A0A399D5T8"/>
<evidence type="ECO:0000313" key="3">
    <source>
        <dbReference type="Proteomes" id="UP000266441"/>
    </source>
</evidence>
<gene>
    <name evidence="2" type="ORF">D1164_07520</name>
</gene>
<dbReference type="EMBL" id="QWET01000004">
    <property type="protein sequence ID" value="RIH66101.1"/>
    <property type="molecule type" value="Genomic_DNA"/>
</dbReference>
<proteinExistence type="predicted"/>
<organism evidence="2 3">
    <name type="scientific">Mariniphaga sediminis</name>
    <dbReference type="NCBI Taxonomy" id="1628158"/>
    <lineage>
        <taxon>Bacteria</taxon>
        <taxon>Pseudomonadati</taxon>
        <taxon>Bacteroidota</taxon>
        <taxon>Bacteroidia</taxon>
        <taxon>Marinilabiliales</taxon>
        <taxon>Prolixibacteraceae</taxon>
        <taxon>Mariniphaga</taxon>
    </lineage>
</organism>
<reference evidence="2 3" key="1">
    <citation type="journal article" date="2015" name="Int. J. Syst. Evol. Microbiol.">
        <title>Mariniphaga sediminis sp. nov., isolated from coastal sediment.</title>
        <authorList>
            <person name="Wang F.Q."/>
            <person name="Shen Q.Y."/>
            <person name="Chen G.J."/>
            <person name="Du Z.J."/>
        </authorList>
    </citation>
    <scope>NUCLEOTIDE SEQUENCE [LARGE SCALE GENOMIC DNA]</scope>
    <source>
        <strain evidence="2 3">SY21</strain>
    </source>
</reference>
<evidence type="ECO:0000313" key="2">
    <source>
        <dbReference type="EMBL" id="RIH66101.1"/>
    </source>
</evidence>
<protein>
    <recommendedName>
        <fullName evidence="1">Plasmid pRiA4b Orf3-like domain-containing protein</fullName>
    </recommendedName>
</protein>
<keyword evidence="3" id="KW-1185">Reference proteome</keyword>
<dbReference type="Gene3D" id="3.10.290.30">
    <property type="entry name" value="MM3350-like"/>
    <property type="match status" value="1"/>
</dbReference>
<dbReference type="OrthoDB" id="666725at2"/>
<accession>A0A399D5T8</accession>
<dbReference type="Proteomes" id="UP000266441">
    <property type="component" value="Unassembled WGS sequence"/>
</dbReference>
<feature type="domain" description="Plasmid pRiA4b Orf3-like" evidence="1">
    <location>
        <begin position="22"/>
        <end position="146"/>
    </location>
</feature>
<dbReference type="InterPro" id="IPR012912">
    <property type="entry name" value="Plasmid_pRiA4b_Orf3-like"/>
</dbReference>
<name>A0A399D5T8_9BACT</name>
<evidence type="ECO:0000259" key="1">
    <source>
        <dbReference type="Pfam" id="PF07929"/>
    </source>
</evidence>
<comment type="caution">
    <text evidence="2">The sequence shown here is derived from an EMBL/GenBank/DDBJ whole genome shotgun (WGS) entry which is preliminary data.</text>
</comment>
<dbReference type="Pfam" id="PF07929">
    <property type="entry name" value="PRiA4_ORF3"/>
    <property type="match status" value="1"/>
</dbReference>
<dbReference type="SUPFAM" id="SSF159941">
    <property type="entry name" value="MM3350-like"/>
    <property type="match status" value="1"/>
</dbReference>
<sequence length="175" mass="20171">MFKVMIYHLRITSPETKNFHLEVEVDGEHSFFDLHSIIQKSTGFESHQLASFFIPDQSGKKQKEISLLDLGMNGGAYFIMQKTKLSDLIESKAQQMIYTFDFINDRSLYLELTGIVMEKNLKEPLVTLKQGDAPVQVLGEEPDVQEATKLQEEEVLMDFGILDDYNELYGEMEDY</sequence>
<dbReference type="InterPro" id="IPR024047">
    <property type="entry name" value="MM3350-like_sf"/>
</dbReference>